<evidence type="ECO:0000313" key="3">
    <source>
        <dbReference type="Proteomes" id="UP000610203"/>
    </source>
</evidence>
<evidence type="ECO:0000313" key="2">
    <source>
        <dbReference type="EMBL" id="GHD31132.1"/>
    </source>
</evidence>
<keyword evidence="3" id="KW-1185">Reference proteome</keyword>
<protein>
    <submittedName>
        <fullName evidence="2">Uncharacterized protein</fullName>
    </submittedName>
</protein>
<feature type="chain" id="PRO_5045669897" evidence="1">
    <location>
        <begin position="25"/>
        <end position="278"/>
    </location>
</feature>
<dbReference type="EMBL" id="BMZR01000002">
    <property type="protein sequence ID" value="GHD31132.1"/>
    <property type="molecule type" value="Genomic_DNA"/>
</dbReference>
<proteinExistence type="predicted"/>
<dbReference type="RefSeq" id="WP_189583415.1">
    <property type="nucleotide sequence ID" value="NZ_BMZR01000002.1"/>
</dbReference>
<comment type="caution">
    <text evidence="2">The sequence shown here is derived from an EMBL/GenBank/DDBJ whole genome shotgun (WGS) entry which is preliminary data.</text>
</comment>
<keyword evidence="1" id="KW-0732">Signal</keyword>
<organism evidence="2 3">
    <name type="scientific">Psychrobacter glaciei</name>
    <dbReference type="NCBI Taxonomy" id="619771"/>
    <lineage>
        <taxon>Bacteria</taxon>
        <taxon>Pseudomonadati</taxon>
        <taxon>Pseudomonadota</taxon>
        <taxon>Gammaproteobacteria</taxon>
        <taxon>Moraxellales</taxon>
        <taxon>Moraxellaceae</taxon>
        <taxon>Psychrobacter</taxon>
    </lineage>
</organism>
<sequence>MKLNILTAAVITSGLAMIGSNANAGMTTDTHGNVGYDSYDECVTAVKDGSAKFYTPYTYQNPKRQAGETSVKKMRLSDVMIPQNVVDSNNLNTSDYTAGACDLGVGQSNGRYGVSGALVGKYVPIAADMPVNVYMDKNGNPVRLSMQQCDNHFSTKFPTPIMAEVTETGAPEAQLAITEERNVEPVIIETTRVIRPAKYRVKEVIVAPVDQIKRVNTANGTAIAVEDAGRTVVVGEAADAEVIDSTEISQTFPVIRVPDNDLQQRVIDPTTGRYVIVE</sequence>
<gene>
    <name evidence="2" type="ORF">GCM10016272_12860</name>
</gene>
<evidence type="ECO:0000256" key="1">
    <source>
        <dbReference type="SAM" id="SignalP"/>
    </source>
</evidence>
<feature type="signal peptide" evidence="1">
    <location>
        <begin position="1"/>
        <end position="24"/>
    </location>
</feature>
<dbReference type="Proteomes" id="UP000610203">
    <property type="component" value="Unassembled WGS sequence"/>
</dbReference>
<accession>A0ABQ3GSF6</accession>
<name>A0ABQ3GSF6_9GAMM</name>
<reference evidence="3" key="1">
    <citation type="journal article" date="2019" name="Int. J. Syst. Evol. Microbiol.">
        <title>The Global Catalogue of Microorganisms (GCM) 10K type strain sequencing project: providing services to taxonomists for standard genome sequencing and annotation.</title>
        <authorList>
            <consortium name="The Broad Institute Genomics Platform"/>
            <consortium name="The Broad Institute Genome Sequencing Center for Infectious Disease"/>
            <person name="Wu L."/>
            <person name="Ma J."/>
        </authorList>
    </citation>
    <scope>NUCLEOTIDE SEQUENCE [LARGE SCALE GENOMIC DNA]</scope>
    <source>
        <strain evidence="3">KCTC 42280</strain>
    </source>
</reference>